<name>T1A3W9_9ZZZZ</name>
<dbReference type="Gene3D" id="6.10.250.2940">
    <property type="match status" value="1"/>
</dbReference>
<dbReference type="InterPro" id="IPR007081">
    <property type="entry name" value="RNA_pol_Rpb1_5"/>
</dbReference>
<dbReference type="AlphaFoldDB" id="T1A3W9"/>
<comment type="catalytic activity">
    <reaction evidence="6">
        <text>RNA(n) + a ribonucleoside 5'-triphosphate = RNA(n+1) + diphosphate</text>
        <dbReference type="Rhea" id="RHEA:21248"/>
        <dbReference type="Rhea" id="RHEA-COMP:14527"/>
        <dbReference type="Rhea" id="RHEA-COMP:17342"/>
        <dbReference type="ChEBI" id="CHEBI:33019"/>
        <dbReference type="ChEBI" id="CHEBI:61557"/>
        <dbReference type="ChEBI" id="CHEBI:140395"/>
        <dbReference type="EC" id="2.7.7.6"/>
    </reaction>
</comment>
<evidence type="ECO:0000256" key="3">
    <source>
        <dbReference type="ARBA" id="ARBA00022679"/>
    </source>
</evidence>
<dbReference type="GO" id="GO:0003677">
    <property type="term" value="F:DNA binding"/>
    <property type="evidence" value="ECO:0007669"/>
    <property type="project" value="InterPro"/>
</dbReference>
<evidence type="ECO:0000256" key="6">
    <source>
        <dbReference type="ARBA" id="ARBA00048552"/>
    </source>
</evidence>
<dbReference type="Pfam" id="PF04998">
    <property type="entry name" value="RNA_pol_Rpb1_5"/>
    <property type="match status" value="1"/>
</dbReference>
<sequence>TTSFYGGLDPIDLFMHAVGSRGSEIYKALLTARSGYLYRRLSNALQDYYVDIDYSVRDASNNLIETEYGGDRLDPMYTKVIEVE</sequence>
<organism evidence="8">
    <name type="scientific">mine drainage metagenome</name>
    <dbReference type="NCBI Taxonomy" id="410659"/>
    <lineage>
        <taxon>unclassified sequences</taxon>
        <taxon>metagenomes</taxon>
        <taxon>ecological metagenomes</taxon>
    </lineage>
</organism>
<dbReference type="SUPFAM" id="SSF64484">
    <property type="entry name" value="beta and beta-prime subunits of DNA dependent RNA-polymerase"/>
    <property type="match status" value="1"/>
</dbReference>
<evidence type="ECO:0000256" key="1">
    <source>
        <dbReference type="ARBA" id="ARBA00012418"/>
    </source>
</evidence>
<keyword evidence="5" id="KW-0804">Transcription</keyword>
<keyword evidence="2" id="KW-0240">DNA-directed RNA polymerase</keyword>
<evidence type="ECO:0000256" key="2">
    <source>
        <dbReference type="ARBA" id="ARBA00022478"/>
    </source>
</evidence>
<dbReference type="GO" id="GO:0003899">
    <property type="term" value="F:DNA-directed RNA polymerase activity"/>
    <property type="evidence" value="ECO:0007669"/>
    <property type="project" value="UniProtKB-EC"/>
</dbReference>
<feature type="non-terminal residue" evidence="8">
    <location>
        <position position="1"/>
    </location>
</feature>
<evidence type="ECO:0000256" key="5">
    <source>
        <dbReference type="ARBA" id="ARBA00023163"/>
    </source>
</evidence>
<dbReference type="GO" id="GO:0006351">
    <property type="term" value="P:DNA-templated transcription"/>
    <property type="evidence" value="ECO:0007669"/>
    <property type="project" value="InterPro"/>
</dbReference>
<keyword evidence="3" id="KW-0808">Transferase</keyword>
<dbReference type="PANTHER" id="PTHR19376">
    <property type="entry name" value="DNA-DIRECTED RNA POLYMERASE"/>
    <property type="match status" value="1"/>
</dbReference>
<dbReference type="GO" id="GO:0000428">
    <property type="term" value="C:DNA-directed RNA polymerase complex"/>
    <property type="evidence" value="ECO:0007669"/>
    <property type="project" value="UniProtKB-KW"/>
</dbReference>
<accession>T1A3W9</accession>
<dbReference type="Gene3D" id="6.20.50.80">
    <property type="match status" value="1"/>
</dbReference>
<evidence type="ECO:0000313" key="8">
    <source>
        <dbReference type="EMBL" id="EQD36555.1"/>
    </source>
</evidence>
<proteinExistence type="predicted"/>
<gene>
    <name evidence="8" type="ORF">B2A_12116</name>
</gene>
<dbReference type="InterPro" id="IPR045867">
    <property type="entry name" value="DNA-dir_RpoC_beta_prime"/>
</dbReference>
<dbReference type="EC" id="2.7.7.6" evidence="1"/>
<evidence type="ECO:0000259" key="7">
    <source>
        <dbReference type="Pfam" id="PF04998"/>
    </source>
</evidence>
<feature type="domain" description="RNA polymerase Rpb1" evidence="7">
    <location>
        <begin position="7"/>
        <end position="72"/>
    </location>
</feature>
<dbReference type="EMBL" id="AUZZ01008734">
    <property type="protein sequence ID" value="EQD36555.1"/>
    <property type="molecule type" value="Genomic_DNA"/>
</dbReference>
<dbReference type="PANTHER" id="PTHR19376:SF32">
    <property type="entry name" value="DNA-DIRECTED RNA POLYMERASE III SUBUNIT RPC1"/>
    <property type="match status" value="1"/>
</dbReference>
<comment type="caution">
    <text evidence="8">The sequence shown here is derived from an EMBL/GenBank/DDBJ whole genome shotgun (WGS) entry which is preliminary data.</text>
</comment>
<reference evidence="8" key="2">
    <citation type="journal article" date="2014" name="ISME J.">
        <title>Microbial stratification in low pH oxic and suboxic macroscopic growths along an acid mine drainage.</title>
        <authorList>
            <person name="Mendez-Garcia C."/>
            <person name="Mesa V."/>
            <person name="Sprenger R.R."/>
            <person name="Richter M."/>
            <person name="Diez M.S."/>
            <person name="Solano J."/>
            <person name="Bargiela R."/>
            <person name="Golyshina O.V."/>
            <person name="Manteca A."/>
            <person name="Ramos J.L."/>
            <person name="Gallego J.R."/>
            <person name="Llorente I."/>
            <person name="Martins Dos Santos V.A."/>
            <person name="Jensen O.N."/>
            <person name="Pelaez A.I."/>
            <person name="Sanchez J."/>
            <person name="Ferrer M."/>
        </authorList>
    </citation>
    <scope>NUCLEOTIDE SEQUENCE</scope>
</reference>
<reference evidence="8" key="1">
    <citation type="submission" date="2013-08" db="EMBL/GenBank/DDBJ databases">
        <authorList>
            <person name="Mendez C."/>
            <person name="Richter M."/>
            <person name="Ferrer M."/>
            <person name="Sanchez J."/>
        </authorList>
    </citation>
    <scope>NUCLEOTIDE SEQUENCE</scope>
</reference>
<protein>
    <recommendedName>
        <fullName evidence="1">DNA-directed RNA polymerase</fullName>
        <ecNumber evidence="1">2.7.7.6</ecNumber>
    </recommendedName>
</protein>
<evidence type="ECO:0000256" key="4">
    <source>
        <dbReference type="ARBA" id="ARBA00022695"/>
    </source>
</evidence>
<keyword evidence="4" id="KW-0548">Nucleotidyltransferase</keyword>